<reference evidence="2 3" key="1">
    <citation type="submission" date="2024-06" db="EMBL/GenBank/DDBJ databases">
        <authorList>
            <person name="Pan Q."/>
            <person name="Wen M."/>
            <person name="Jouanno E."/>
            <person name="Zahm M."/>
            <person name="Klopp C."/>
            <person name="Cabau C."/>
            <person name="Louis A."/>
            <person name="Berthelot C."/>
            <person name="Parey E."/>
            <person name="Roest Crollius H."/>
            <person name="Montfort J."/>
            <person name="Robinson-Rechavi M."/>
            <person name="Bouchez O."/>
            <person name="Lampietro C."/>
            <person name="Lopez Roques C."/>
            <person name="Donnadieu C."/>
            <person name="Postlethwait J."/>
            <person name="Bobe J."/>
            <person name="Verreycken H."/>
            <person name="Guiguen Y."/>
        </authorList>
    </citation>
    <scope>NUCLEOTIDE SEQUENCE [LARGE SCALE GENOMIC DNA]</scope>
    <source>
        <strain evidence="2">Up_M1</strain>
        <tissue evidence="2">Testis</tissue>
    </source>
</reference>
<evidence type="ECO:0000313" key="2">
    <source>
        <dbReference type="EMBL" id="KAL0966353.1"/>
    </source>
</evidence>
<comment type="caution">
    <text evidence="2">The sequence shown here is derived from an EMBL/GenBank/DDBJ whole genome shotgun (WGS) entry which is preliminary data.</text>
</comment>
<feature type="region of interest" description="Disordered" evidence="1">
    <location>
        <begin position="49"/>
        <end position="73"/>
    </location>
</feature>
<organism evidence="2 3">
    <name type="scientific">Umbra pygmaea</name>
    <name type="common">Eastern mudminnow</name>
    <dbReference type="NCBI Taxonomy" id="75934"/>
    <lineage>
        <taxon>Eukaryota</taxon>
        <taxon>Metazoa</taxon>
        <taxon>Chordata</taxon>
        <taxon>Craniata</taxon>
        <taxon>Vertebrata</taxon>
        <taxon>Euteleostomi</taxon>
        <taxon>Actinopterygii</taxon>
        <taxon>Neopterygii</taxon>
        <taxon>Teleostei</taxon>
        <taxon>Protacanthopterygii</taxon>
        <taxon>Esociformes</taxon>
        <taxon>Umbridae</taxon>
        <taxon>Umbra</taxon>
    </lineage>
</organism>
<sequence>MMQQPEFVLNQKTQVPKAQSASPTRTVSRTDVSLDNIDIPDAELSLTLEPEGERGLESGVEVTEDEGSKPKLESAKRVKKPVVRLSYDELGNPCDQPLTVLSHGVLLAVELAEESRRQRRRQFRTREYGGVFLGRGLRQSWCSITVFYLCFLDFQSTIYSSSLKLSVLSRYVVRLSQG</sequence>
<name>A0ABD0W9H5_UMBPY</name>
<dbReference type="Proteomes" id="UP001557470">
    <property type="component" value="Unassembled WGS sequence"/>
</dbReference>
<gene>
    <name evidence="2" type="ORF">UPYG_G00294240</name>
</gene>
<evidence type="ECO:0000256" key="1">
    <source>
        <dbReference type="SAM" id="MobiDB-lite"/>
    </source>
</evidence>
<dbReference type="AlphaFoldDB" id="A0ABD0W9H5"/>
<protein>
    <submittedName>
        <fullName evidence="2">Uncharacterized protein</fullName>
    </submittedName>
</protein>
<proteinExistence type="predicted"/>
<feature type="compositionally biased region" description="Polar residues" evidence="1">
    <location>
        <begin position="10"/>
        <end position="33"/>
    </location>
</feature>
<accession>A0ABD0W9H5</accession>
<keyword evidence="3" id="KW-1185">Reference proteome</keyword>
<dbReference type="EMBL" id="JAGEUA010000009">
    <property type="protein sequence ID" value="KAL0966353.1"/>
    <property type="molecule type" value="Genomic_DNA"/>
</dbReference>
<feature type="region of interest" description="Disordered" evidence="1">
    <location>
        <begin position="1"/>
        <end position="34"/>
    </location>
</feature>
<evidence type="ECO:0000313" key="3">
    <source>
        <dbReference type="Proteomes" id="UP001557470"/>
    </source>
</evidence>